<protein>
    <submittedName>
        <fullName evidence="1">Uncharacterized protein</fullName>
    </submittedName>
</protein>
<gene>
    <name evidence="1" type="ORF">KKJ01_14860</name>
</gene>
<name>A0AAJ1JD62_XENBV</name>
<accession>A0AAJ1JD62</accession>
<reference evidence="1" key="1">
    <citation type="submission" date="2021-08" db="EMBL/GenBank/DDBJ databases">
        <authorList>
            <person name="Papudeshi B."/>
            <person name="Bashey-Visser F."/>
        </authorList>
    </citation>
    <scope>NUCLEOTIDE SEQUENCE</scope>
    <source>
        <strain evidence="1">MC_266_E_2016</strain>
    </source>
</reference>
<dbReference type="EMBL" id="JAILSO010000060">
    <property type="protein sequence ID" value="MDE1479478.1"/>
    <property type="molecule type" value="Genomic_DNA"/>
</dbReference>
<organism evidence="1 2">
    <name type="scientific">Xenorhabdus bovienii</name>
    <name type="common">Xenorhabdus nematophila subsp. bovienii</name>
    <dbReference type="NCBI Taxonomy" id="40576"/>
    <lineage>
        <taxon>Bacteria</taxon>
        <taxon>Pseudomonadati</taxon>
        <taxon>Pseudomonadota</taxon>
        <taxon>Gammaproteobacteria</taxon>
        <taxon>Enterobacterales</taxon>
        <taxon>Morganellaceae</taxon>
        <taxon>Xenorhabdus</taxon>
    </lineage>
</organism>
<reference evidence="1" key="2">
    <citation type="journal article" date="2022" name="J. Evol. Biol.">
        <title>Pre- and post-association barriers to host switching in sympatric mutualists.</title>
        <authorList>
            <person name="Dinges Z.M."/>
            <person name="Phillips R.K."/>
            <person name="Lively C.M."/>
            <person name="Bashey F."/>
        </authorList>
    </citation>
    <scope>NUCLEOTIDE SEQUENCE</scope>
    <source>
        <strain evidence="1">MC_266_E_2016</strain>
    </source>
</reference>
<sequence length="203" mass="24306">MKEGHSLTQRTHTWNKQVYSNKTYIHPETGENFDLSHMTPKIISIKYEYHDERKNKIKGELNVQVIFSYHCYTKSLKKGENNTILVTEYEDGVIKEHRIFDQSRYQYSFTLLGIILNISYKLCRESRIKGKVIRLEEKDKTNPAKGIYIIMKLKAKKEELILYVETAHYRKNEPYNAQLRKETRRFMLILGDMLKEDWNHLVK</sequence>
<proteinExistence type="predicted"/>
<dbReference type="AlphaFoldDB" id="A0AAJ1JD62"/>
<evidence type="ECO:0000313" key="1">
    <source>
        <dbReference type="EMBL" id="MDE1479478.1"/>
    </source>
</evidence>
<dbReference type="Proteomes" id="UP001222434">
    <property type="component" value="Unassembled WGS sequence"/>
</dbReference>
<comment type="caution">
    <text evidence="1">The sequence shown here is derived from an EMBL/GenBank/DDBJ whole genome shotgun (WGS) entry which is preliminary data.</text>
</comment>
<evidence type="ECO:0000313" key="2">
    <source>
        <dbReference type="Proteomes" id="UP001222434"/>
    </source>
</evidence>